<dbReference type="SMART" id="SM00220">
    <property type="entry name" value="S_TKc"/>
    <property type="match status" value="1"/>
</dbReference>
<feature type="compositionally biased region" description="Low complexity" evidence="17">
    <location>
        <begin position="735"/>
        <end position="745"/>
    </location>
</feature>
<evidence type="ECO:0000256" key="11">
    <source>
        <dbReference type="ARBA" id="ARBA00022840"/>
    </source>
</evidence>
<dbReference type="InterPro" id="IPR017441">
    <property type="entry name" value="Protein_kinase_ATP_BS"/>
</dbReference>
<comment type="similarity">
    <text evidence="2">In the N-terminal section; belongs to the leguminous lectin family.</text>
</comment>
<evidence type="ECO:0000256" key="7">
    <source>
        <dbReference type="ARBA" id="ARBA00022729"/>
    </source>
</evidence>
<evidence type="ECO:0000256" key="14">
    <source>
        <dbReference type="ARBA" id="ARBA00023170"/>
    </source>
</evidence>
<keyword evidence="5" id="KW-0808">Transferase</keyword>
<dbReference type="InterPro" id="IPR013320">
    <property type="entry name" value="ConA-like_dom_sf"/>
</dbReference>
<comment type="subcellular location">
    <subcellularLocation>
        <location evidence="1">Cell membrane</location>
        <topology evidence="1">Single-pass type I membrane protein</topology>
    </subcellularLocation>
</comment>
<keyword evidence="4" id="KW-1003">Cell membrane</keyword>
<keyword evidence="6 18" id="KW-0812">Transmembrane</keyword>
<feature type="region of interest" description="Disordered" evidence="17">
    <location>
        <begin position="731"/>
        <end position="774"/>
    </location>
</feature>
<dbReference type="InterPro" id="IPR001220">
    <property type="entry name" value="Legume_lectin_dom"/>
</dbReference>
<feature type="binding site" evidence="16">
    <location>
        <position position="452"/>
    </location>
    <ligand>
        <name>ATP</name>
        <dbReference type="ChEBI" id="CHEBI:30616"/>
    </ligand>
</feature>
<evidence type="ECO:0000256" key="2">
    <source>
        <dbReference type="ARBA" id="ARBA00008536"/>
    </source>
</evidence>
<keyword evidence="10" id="KW-0418">Kinase</keyword>
<evidence type="ECO:0000313" key="20">
    <source>
        <dbReference type="EMBL" id="KAG0570616.1"/>
    </source>
</evidence>
<feature type="compositionally biased region" description="Low complexity" evidence="17">
    <location>
        <begin position="754"/>
        <end position="774"/>
    </location>
</feature>
<evidence type="ECO:0000259" key="19">
    <source>
        <dbReference type="PROSITE" id="PS50011"/>
    </source>
</evidence>
<dbReference type="SUPFAM" id="SSF49899">
    <property type="entry name" value="Concanavalin A-like lectins/glucanases"/>
    <property type="match status" value="1"/>
</dbReference>
<dbReference type="GO" id="GO:0004672">
    <property type="term" value="F:protein kinase activity"/>
    <property type="evidence" value="ECO:0007669"/>
    <property type="project" value="InterPro"/>
</dbReference>
<dbReference type="Pfam" id="PF00139">
    <property type="entry name" value="Lectin_legB"/>
    <property type="match status" value="1"/>
</dbReference>
<evidence type="ECO:0000256" key="10">
    <source>
        <dbReference type="ARBA" id="ARBA00022777"/>
    </source>
</evidence>
<dbReference type="Gene3D" id="1.10.510.10">
    <property type="entry name" value="Transferase(Phosphotransferase) domain 1"/>
    <property type="match status" value="1"/>
</dbReference>
<keyword evidence="13 18" id="KW-0472">Membrane</keyword>
<keyword evidence="7" id="KW-0732">Signal</keyword>
<dbReference type="CDD" id="cd06899">
    <property type="entry name" value="lectin_legume_LecRK_Arcelin_ConA"/>
    <property type="match status" value="1"/>
</dbReference>
<evidence type="ECO:0000256" key="17">
    <source>
        <dbReference type="SAM" id="MobiDB-lite"/>
    </source>
</evidence>
<dbReference type="EMBL" id="CM026427">
    <property type="protein sequence ID" value="KAG0570616.1"/>
    <property type="molecule type" value="Genomic_DNA"/>
</dbReference>
<dbReference type="Proteomes" id="UP000822688">
    <property type="component" value="Chromosome 6"/>
</dbReference>
<dbReference type="Gene3D" id="3.30.200.20">
    <property type="entry name" value="Phosphorylase Kinase, domain 1"/>
    <property type="match status" value="1"/>
</dbReference>
<dbReference type="Pfam" id="PF00069">
    <property type="entry name" value="Pkinase"/>
    <property type="match status" value="1"/>
</dbReference>
<keyword evidence="11 16" id="KW-0067">ATP-binding</keyword>
<protein>
    <recommendedName>
        <fullName evidence="19">Protein kinase domain-containing protein</fullName>
    </recommendedName>
</protein>
<name>A0A8T0HFS1_CERPU</name>
<dbReference type="GO" id="GO:0030246">
    <property type="term" value="F:carbohydrate binding"/>
    <property type="evidence" value="ECO:0007669"/>
    <property type="project" value="UniProtKB-KW"/>
</dbReference>
<dbReference type="PROSITE" id="PS00107">
    <property type="entry name" value="PROTEIN_KINASE_ATP"/>
    <property type="match status" value="1"/>
</dbReference>
<comment type="similarity">
    <text evidence="3">In the C-terminal section; belongs to the protein kinase superfamily. Ser/Thr protein kinase family.</text>
</comment>
<feature type="transmembrane region" description="Helical" evidence="18">
    <location>
        <begin position="28"/>
        <end position="50"/>
    </location>
</feature>
<reference evidence="20 21" key="1">
    <citation type="submission" date="2020-06" db="EMBL/GenBank/DDBJ databases">
        <title>WGS assembly of Ceratodon purpureus strain R40.</title>
        <authorList>
            <person name="Carey S.B."/>
            <person name="Jenkins J."/>
            <person name="Shu S."/>
            <person name="Lovell J.T."/>
            <person name="Sreedasyam A."/>
            <person name="Maumus F."/>
            <person name="Tiley G.P."/>
            <person name="Fernandez-Pozo N."/>
            <person name="Barry K."/>
            <person name="Chen C."/>
            <person name="Wang M."/>
            <person name="Lipzen A."/>
            <person name="Daum C."/>
            <person name="Saski C.A."/>
            <person name="Payton A.C."/>
            <person name="Mcbreen J.C."/>
            <person name="Conrad R.E."/>
            <person name="Kollar L.M."/>
            <person name="Olsson S."/>
            <person name="Huttunen S."/>
            <person name="Landis J.B."/>
            <person name="Wickett N.J."/>
            <person name="Johnson M.G."/>
            <person name="Rensing S.A."/>
            <person name="Grimwood J."/>
            <person name="Schmutz J."/>
            <person name="Mcdaniel S.F."/>
        </authorList>
    </citation>
    <scope>NUCLEOTIDE SEQUENCE [LARGE SCALE GENOMIC DNA]</scope>
    <source>
        <strain evidence="20 21">R40</strain>
    </source>
</reference>
<evidence type="ECO:0000256" key="12">
    <source>
        <dbReference type="ARBA" id="ARBA00022989"/>
    </source>
</evidence>
<evidence type="ECO:0000256" key="5">
    <source>
        <dbReference type="ARBA" id="ARBA00022679"/>
    </source>
</evidence>
<evidence type="ECO:0000256" key="18">
    <source>
        <dbReference type="SAM" id="Phobius"/>
    </source>
</evidence>
<dbReference type="AlphaFoldDB" id="A0A8T0HFS1"/>
<dbReference type="GO" id="GO:0005886">
    <property type="term" value="C:plasma membrane"/>
    <property type="evidence" value="ECO:0007669"/>
    <property type="project" value="UniProtKB-SubCell"/>
</dbReference>
<gene>
    <name evidence="20" type="ORF">KC19_6G175200</name>
</gene>
<evidence type="ECO:0000313" key="21">
    <source>
        <dbReference type="Proteomes" id="UP000822688"/>
    </source>
</evidence>
<dbReference type="InterPro" id="IPR011009">
    <property type="entry name" value="Kinase-like_dom_sf"/>
</dbReference>
<feature type="domain" description="Protein kinase" evidence="19">
    <location>
        <begin position="423"/>
        <end position="684"/>
    </location>
</feature>
<evidence type="ECO:0000256" key="16">
    <source>
        <dbReference type="PROSITE-ProRule" id="PRU10141"/>
    </source>
</evidence>
<dbReference type="InterPro" id="IPR000719">
    <property type="entry name" value="Prot_kinase_dom"/>
</dbReference>
<dbReference type="PROSITE" id="PS50011">
    <property type="entry name" value="PROTEIN_KINASE_DOM"/>
    <property type="match status" value="1"/>
</dbReference>
<evidence type="ECO:0000256" key="1">
    <source>
        <dbReference type="ARBA" id="ARBA00004251"/>
    </source>
</evidence>
<dbReference type="SUPFAM" id="SSF56112">
    <property type="entry name" value="Protein kinase-like (PK-like)"/>
    <property type="match status" value="1"/>
</dbReference>
<evidence type="ECO:0000256" key="15">
    <source>
        <dbReference type="ARBA" id="ARBA00023180"/>
    </source>
</evidence>
<proteinExistence type="inferred from homology"/>
<keyword evidence="12 18" id="KW-1133">Transmembrane helix</keyword>
<dbReference type="GO" id="GO:0005524">
    <property type="term" value="F:ATP binding"/>
    <property type="evidence" value="ECO:0007669"/>
    <property type="project" value="UniProtKB-UniRule"/>
</dbReference>
<dbReference type="CDD" id="cd14066">
    <property type="entry name" value="STKc_IRAK"/>
    <property type="match status" value="1"/>
</dbReference>
<dbReference type="InterPro" id="IPR008271">
    <property type="entry name" value="Ser/Thr_kinase_AS"/>
</dbReference>
<accession>A0A8T0HFS1</accession>
<evidence type="ECO:0000256" key="13">
    <source>
        <dbReference type="ARBA" id="ARBA00023136"/>
    </source>
</evidence>
<evidence type="ECO:0000256" key="9">
    <source>
        <dbReference type="ARBA" id="ARBA00022741"/>
    </source>
</evidence>
<dbReference type="PANTHER" id="PTHR27007">
    <property type="match status" value="1"/>
</dbReference>
<organism evidence="20 21">
    <name type="scientific">Ceratodon purpureus</name>
    <name type="common">Fire moss</name>
    <name type="synonym">Dicranum purpureum</name>
    <dbReference type="NCBI Taxonomy" id="3225"/>
    <lineage>
        <taxon>Eukaryota</taxon>
        <taxon>Viridiplantae</taxon>
        <taxon>Streptophyta</taxon>
        <taxon>Embryophyta</taxon>
        <taxon>Bryophyta</taxon>
        <taxon>Bryophytina</taxon>
        <taxon>Bryopsida</taxon>
        <taxon>Dicranidae</taxon>
        <taxon>Pseudoditrichales</taxon>
        <taxon>Ditrichaceae</taxon>
        <taxon>Ceratodon</taxon>
    </lineage>
</organism>
<evidence type="ECO:0000256" key="3">
    <source>
        <dbReference type="ARBA" id="ARBA00010217"/>
    </source>
</evidence>
<dbReference type="InterPro" id="IPR050528">
    <property type="entry name" value="L-type_Lectin-RKs"/>
</dbReference>
<comment type="caution">
    <text evidence="20">The sequence shown here is derived from an EMBL/GenBank/DDBJ whole genome shotgun (WGS) entry which is preliminary data.</text>
</comment>
<keyword evidence="8" id="KW-0430">Lectin</keyword>
<dbReference type="Gene3D" id="2.60.120.200">
    <property type="match status" value="1"/>
</dbReference>
<dbReference type="PROSITE" id="PS00108">
    <property type="entry name" value="PROTEIN_KINASE_ST"/>
    <property type="match status" value="1"/>
</dbReference>
<evidence type="ECO:0000256" key="4">
    <source>
        <dbReference type="ARBA" id="ARBA00022475"/>
    </source>
</evidence>
<dbReference type="FunFam" id="3.30.200.20:FF:000178">
    <property type="entry name" value="serine/threonine-protein kinase PBS1-like"/>
    <property type="match status" value="1"/>
</dbReference>
<sequence length="774" mass="84145">MPMDLRQRNSPLSNYADIRPSGKTGLGFVVKSFNGVFICCLLLLVSGTYVSCKDTNFTFTNFTAGSVTLVGDSRVVNGRIRVVNISDIAIDSQQNSDGRALYPNPVQFRDPATKAVASFKTSFQFSIDTNKSRFSGWTPSGLAWGIFPDNYTIGEDGLYLGLMNYSNDNFLANHIFAIEVDTGYSDFGAYKDISSCHVGVDLITMNSKPVFDMASPQGSNVSLCVQDRGVYTLNVEYNGLTHGLLVNLLDVGGISVANISYTIDLYPYLIDEMYVGFSSGAIYYQPQEVTILSWGFSSTFAAPVLAPAPAQLFPPSPSAPGPATSNPPGADLGIAPDTNNCLRNLTSCSTDSSTKSNNVIIYAAAGGGGAVLLLIGLGLGCLCVRRGSKDTRSFDQEAIPGGVAVVGPRRFTYKELNQATKNFNQTELLGQGGSGSVYRGILRDSGAMVAVKVIQAERSREMAEKEFQAEVSIINQIRHRNLVQLQGWCNDKGMLCLVYEYLPNGSLDGLLRKELQAPNTVLPWGTRFNILTGVASALAYLHEEIGQCILHRDLKPGNVLLDVNYNACLADFGLARLIDHDQVAPTTMLAGTLGYMAPEMPHTGRATTQTDVYAFGVLIVEMLCGRRPTDVDRDTQKTLLDCVWMAHAGNDIMCIVDSKIRDDPLERQIERTLLLGLLCCHPDPDRRPSMRNARQILTGDSPLPPIPSEKPLVYGHYASYAELEVPVDNYNGPPSVSINSSKASSNYHGSNPTSDYYNSDYSDSFSSQSKSFFK</sequence>
<dbReference type="GO" id="GO:0002229">
    <property type="term" value="P:defense response to oomycetes"/>
    <property type="evidence" value="ECO:0007669"/>
    <property type="project" value="UniProtKB-ARBA"/>
</dbReference>
<evidence type="ECO:0000256" key="6">
    <source>
        <dbReference type="ARBA" id="ARBA00022692"/>
    </source>
</evidence>
<keyword evidence="15" id="KW-0325">Glycoprotein</keyword>
<keyword evidence="21" id="KW-1185">Reference proteome</keyword>
<evidence type="ECO:0000256" key="8">
    <source>
        <dbReference type="ARBA" id="ARBA00022734"/>
    </source>
</evidence>
<keyword evidence="14" id="KW-0675">Receptor</keyword>
<keyword evidence="9 16" id="KW-0547">Nucleotide-binding</keyword>
<dbReference type="FunFam" id="1.10.510.10:FF:000240">
    <property type="entry name" value="Lectin-domain containing receptor kinase A4.3"/>
    <property type="match status" value="1"/>
</dbReference>